<accession>A0A2P8FHV8</accession>
<comment type="function">
    <text evidence="1 13">Transfers the gamma-phosphate of ATP to the 4'-position of a tetraacyldisaccharide 1-phosphate intermediate (termed DS-1-P) to form tetraacyldisaccharide 1,4'-bis-phosphate (lipid IVA).</text>
</comment>
<gene>
    <name evidence="13" type="primary">lpxK</name>
    <name evidence="14" type="ORF">CLV88_102449</name>
</gene>
<evidence type="ECO:0000256" key="3">
    <source>
        <dbReference type="ARBA" id="ARBA00012071"/>
    </source>
</evidence>
<comment type="pathway">
    <text evidence="2 13">Glycolipid biosynthesis; lipid IV(A) biosynthesis; lipid IV(A) from (3R)-3-hydroxytetradecanoyl-[acyl-carrier-protein] and UDP-N-acetyl-alpha-D-glucosamine: step 6/6.</text>
</comment>
<keyword evidence="9 13" id="KW-0418">Kinase</keyword>
<keyword evidence="11 13" id="KW-0443">Lipid metabolism</keyword>
<keyword evidence="6 13" id="KW-0441">Lipid A biosynthesis</keyword>
<organism evidence="14 15">
    <name type="scientific">Shimia abyssi</name>
    <dbReference type="NCBI Taxonomy" id="1662395"/>
    <lineage>
        <taxon>Bacteria</taxon>
        <taxon>Pseudomonadati</taxon>
        <taxon>Pseudomonadota</taxon>
        <taxon>Alphaproteobacteria</taxon>
        <taxon>Rhodobacterales</taxon>
        <taxon>Roseobacteraceae</taxon>
    </lineage>
</organism>
<dbReference type="EC" id="2.7.1.130" evidence="3 13"/>
<evidence type="ECO:0000256" key="1">
    <source>
        <dbReference type="ARBA" id="ARBA00002274"/>
    </source>
</evidence>
<evidence type="ECO:0000256" key="4">
    <source>
        <dbReference type="ARBA" id="ARBA00016436"/>
    </source>
</evidence>
<dbReference type="NCBIfam" id="TIGR00682">
    <property type="entry name" value="lpxK"/>
    <property type="match status" value="1"/>
</dbReference>
<evidence type="ECO:0000256" key="10">
    <source>
        <dbReference type="ARBA" id="ARBA00022840"/>
    </source>
</evidence>
<evidence type="ECO:0000313" key="15">
    <source>
        <dbReference type="Proteomes" id="UP000240418"/>
    </source>
</evidence>
<dbReference type="GO" id="GO:0005886">
    <property type="term" value="C:plasma membrane"/>
    <property type="evidence" value="ECO:0007669"/>
    <property type="project" value="TreeGrafter"/>
</dbReference>
<dbReference type="PANTHER" id="PTHR42724">
    <property type="entry name" value="TETRAACYLDISACCHARIDE 4'-KINASE"/>
    <property type="match status" value="1"/>
</dbReference>
<dbReference type="PANTHER" id="PTHR42724:SF1">
    <property type="entry name" value="TETRAACYLDISACCHARIDE 4'-KINASE, MITOCHONDRIAL-RELATED"/>
    <property type="match status" value="1"/>
</dbReference>
<dbReference type="GO" id="GO:0009245">
    <property type="term" value="P:lipid A biosynthetic process"/>
    <property type="evidence" value="ECO:0007669"/>
    <property type="project" value="UniProtKB-UniRule"/>
</dbReference>
<keyword evidence="7 13" id="KW-0808">Transferase</keyword>
<dbReference type="AlphaFoldDB" id="A0A2P8FHV8"/>
<evidence type="ECO:0000256" key="13">
    <source>
        <dbReference type="HAMAP-Rule" id="MF_00409"/>
    </source>
</evidence>
<dbReference type="GO" id="GO:0009244">
    <property type="term" value="P:lipopolysaccharide core region biosynthetic process"/>
    <property type="evidence" value="ECO:0007669"/>
    <property type="project" value="TreeGrafter"/>
</dbReference>
<evidence type="ECO:0000256" key="9">
    <source>
        <dbReference type="ARBA" id="ARBA00022777"/>
    </source>
</evidence>
<proteinExistence type="inferred from homology"/>
<evidence type="ECO:0000256" key="12">
    <source>
        <dbReference type="ARBA" id="ARBA00029757"/>
    </source>
</evidence>
<dbReference type="GO" id="GO:0005524">
    <property type="term" value="F:ATP binding"/>
    <property type="evidence" value="ECO:0007669"/>
    <property type="project" value="UniProtKB-UniRule"/>
</dbReference>
<dbReference type="UniPathway" id="UPA00359">
    <property type="reaction ID" value="UER00482"/>
</dbReference>
<dbReference type="EMBL" id="PYGJ01000002">
    <property type="protein sequence ID" value="PSL21329.1"/>
    <property type="molecule type" value="Genomic_DNA"/>
</dbReference>
<keyword evidence="10 13" id="KW-0067">ATP-binding</keyword>
<keyword evidence="5 13" id="KW-0444">Lipid biosynthesis</keyword>
<dbReference type="Pfam" id="PF02606">
    <property type="entry name" value="LpxK"/>
    <property type="match status" value="1"/>
</dbReference>
<evidence type="ECO:0000256" key="8">
    <source>
        <dbReference type="ARBA" id="ARBA00022741"/>
    </source>
</evidence>
<comment type="catalytic activity">
    <reaction evidence="13">
        <text>a lipid A disaccharide + ATP = a lipid IVA + ADP + H(+)</text>
        <dbReference type="Rhea" id="RHEA:67840"/>
        <dbReference type="ChEBI" id="CHEBI:15378"/>
        <dbReference type="ChEBI" id="CHEBI:30616"/>
        <dbReference type="ChEBI" id="CHEBI:176343"/>
        <dbReference type="ChEBI" id="CHEBI:176425"/>
        <dbReference type="ChEBI" id="CHEBI:456216"/>
        <dbReference type="EC" id="2.7.1.130"/>
    </reaction>
</comment>
<evidence type="ECO:0000256" key="2">
    <source>
        <dbReference type="ARBA" id="ARBA00004870"/>
    </source>
</evidence>
<dbReference type="InterPro" id="IPR027417">
    <property type="entry name" value="P-loop_NTPase"/>
</dbReference>
<dbReference type="InterPro" id="IPR003758">
    <property type="entry name" value="LpxK"/>
</dbReference>
<keyword evidence="15" id="KW-1185">Reference proteome</keyword>
<dbReference type="OrthoDB" id="9766423at2"/>
<dbReference type="GO" id="GO:0009029">
    <property type="term" value="F:lipid-A 4'-kinase activity"/>
    <property type="evidence" value="ECO:0007669"/>
    <property type="project" value="UniProtKB-UniRule"/>
</dbReference>
<comment type="caution">
    <text evidence="14">The sequence shown here is derived from an EMBL/GenBank/DDBJ whole genome shotgun (WGS) entry which is preliminary data.</text>
</comment>
<comment type="similarity">
    <text evidence="13">Belongs to the LpxK family.</text>
</comment>
<evidence type="ECO:0000313" key="14">
    <source>
        <dbReference type="EMBL" id="PSL21329.1"/>
    </source>
</evidence>
<sequence>MRPPSFWQNPPERPGWQARLLSPLGHLYGRTTRNRNAGLVNALRADIPVICIGNLNAGGTGKTPTAIALAQHLQSQGLEPHVVSRGYGGSLHGPVQVSERTHTADQTGDEPLLLAAFAPTWVAKDRALGVTAAQKAGADLILLDDGFQNPTVHKDVSIIVVDAARGFGNGRCIPAGPLREPVQQGLARADLALSIGDASAQRQFQSQWGAQITLPHLTGALTPLQTGMDWAGTRFLAFAGIGHPAKFFETLRNLGANVIREQPLDDHQKLSTTLLTRLETEARNLGAQLVTTEKDAVRLPQEMRPRVLTLPVRLAVDCWAPLDSLTQARLNHLKK</sequence>
<name>A0A2P8FHV8_9RHOB</name>
<evidence type="ECO:0000256" key="6">
    <source>
        <dbReference type="ARBA" id="ARBA00022556"/>
    </source>
</evidence>
<dbReference type="SUPFAM" id="SSF52540">
    <property type="entry name" value="P-loop containing nucleoside triphosphate hydrolases"/>
    <property type="match status" value="1"/>
</dbReference>
<evidence type="ECO:0000256" key="5">
    <source>
        <dbReference type="ARBA" id="ARBA00022516"/>
    </source>
</evidence>
<evidence type="ECO:0000256" key="7">
    <source>
        <dbReference type="ARBA" id="ARBA00022679"/>
    </source>
</evidence>
<keyword evidence="8 13" id="KW-0547">Nucleotide-binding</keyword>
<dbReference type="Proteomes" id="UP000240418">
    <property type="component" value="Unassembled WGS sequence"/>
</dbReference>
<evidence type="ECO:0000256" key="11">
    <source>
        <dbReference type="ARBA" id="ARBA00023098"/>
    </source>
</evidence>
<reference evidence="14 15" key="1">
    <citation type="submission" date="2018-03" db="EMBL/GenBank/DDBJ databases">
        <title>Genomic Encyclopedia of Archaeal and Bacterial Type Strains, Phase II (KMG-II): from individual species to whole genera.</title>
        <authorList>
            <person name="Goeker M."/>
        </authorList>
    </citation>
    <scope>NUCLEOTIDE SEQUENCE [LARGE SCALE GENOMIC DNA]</scope>
    <source>
        <strain evidence="14 15">DSM 100673</strain>
    </source>
</reference>
<dbReference type="HAMAP" id="MF_00409">
    <property type="entry name" value="LpxK"/>
    <property type="match status" value="1"/>
</dbReference>
<protein>
    <recommendedName>
        <fullName evidence="4 13">Tetraacyldisaccharide 4'-kinase</fullName>
        <ecNumber evidence="3 13">2.7.1.130</ecNumber>
    </recommendedName>
    <alternativeName>
        <fullName evidence="12 13">Lipid A 4'-kinase</fullName>
    </alternativeName>
</protein>
<dbReference type="RefSeq" id="WP_106607510.1">
    <property type="nucleotide sequence ID" value="NZ_PYGJ01000002.1"/>
</dbReference>
<feature type="binding site" evidence="13">
    <location>
        <begin position="56"/>
        <end position="63"/>
    </location>
    <ligand>
        <name>ATP</name>
        <dbReference type="ChEBI" id="CHEBI:30616"/>
    </ligand>
</feature>